<dbReference type="Proteomes" id="UP000735302">
    <property type="component" value="Unassembled WGS sequence"/>
</dbReference>
<dbReference type="EMBL" id="BLXT01007928">
    <property type="protein sequence ID" value="GFO44078.1"/>
    <property type="molecule type" value="Genomic_DNA"/>
</dbReference>
<dbReference type="AlphaFoldDB" id="A0AAV4DJ59"/>
<protein>
    <submittedName>
        <fullName evidence="2">Uncharacterized protein</fullName>
    </submittedName>
</protein>
<evidence type="ECO:0000313" key="2">
    <source>
        <dbReference type="EMBL" id="GFO44078.1"/>
    </source>
</evidence>
<keyword evidence="3" id="KW-1185">Reference proteome</keyword>
<name>A0AAV4DJ59_9GAST</name>
<comment type="caution">
    <text evidence="2">The sequence shown here is derived from an EMBL/GenBank/DDBJ whole genome shotgun (WGS) entry which is preliminary data.</text>
</comment>
<proteinExistence type="predicted"/>
<reference evidence="2 3" key="1">
    <citation type="journal article" date="2021" name="Elife">
        <title>Chloroplast acquisition without the gene transfer in kleptoplastic sea slugs, Plakobranchus ocellatus.</title>
        <authorList>
            <person name="Maeda T."/>
            <person name="Takahashi S."/>
            <person name="Yoshida T."/>
            <person name="Shimamura S."/>
            <person name="Takaki Y."/>
            <person name="Nagai Y."/>
            <person name="Toyoda A."/>
            <person name="Suzuki Y."/>
            <person name="Arimoto A."/>
            <person name="Ishii H."/>
            <person name="Satoh N."/>
            <person name="Nishiyama T."/>
            <person name="Hasebe M."/>
            <person name="Maruyama T."/>
            <person name="Minagawa J."/>
            <person name="Obokata J."/>
            <person name="Shigenobu S."/>
        </authorList>
    </citation>
    <scope>NUCLEOTIDE SEQUENCE [LARGE SCALE GENOMIC DNA]</scope>
</reference>
<organism evidence="2 3">
    <name type="scientific">Plakobranchus ocellatus</name>
    <dbReference type="NCBI Taxonomy" id="259542"/>
    <lineage>
        <taxon>Eukaryota</taxon>
        <taxon>Metazoa</taxon>
        <taxon>Spiralia</taxon>
        <taxon>Lophotrochozoa</taxon>
        <taxon>Mollusca</taxon>
        <taxon>Gastropoda</taxon>
        <taxon>Heterobranchia</taxon>
        <taxon>Euthyneura</taxon>
        <taxon>Panpulmonata</taxon>
        <taxon>Sacoglossa</taxon>
        <taxon>Placobranchoidea</taxon>
        <taxon>Plakobranchidae</taxon>
        <taxon>Plakobranchus</taxon>
    </lineage>
</organism>
<evidence type="ECO:0000256" key="1">
    <source>
        <dbReference type="SAM" id="MobiDB-lite"/>
    </source>
</evidence>
<accession>A0AAV4DJ59</accession>
<sequence>MGGERGRWRGPKQSPPSSTQSKELLKHVAIIPRCAAAVTLLELAFPGDRDLSYLPLAEGRSMGDRRESVELEEQLRHSHGHEIYSDASAF</sequence>
<feature type="compositionally biased region" description="Low complexity" evidence="1">
    <location>
        <begin position="11"/>
        <end position="22"/>
    </location>
</feature>
<gene>
    <name evidence="2" type="ORF">PoB_007058300</name>
</gene>
<evidence type="ECO:0000313" key="3">
    <source>
        <dbReference type="Proteomes" id="UP000735302"/>
    </source>
</evidence>
<feature type="region of interest" description="Disordered" evidence="1">
    <location>
        <begin position="1"/>
        <end position="22"/>
    </location>
</feature>